<dbReference type="PATRIC" id="fig|1276246.3.peg.969"/>
<dbReference type="KEGG" id="scq:SCULI_v1c09730"/>
<evidence type="ECO:0000313" key="2">
    <source>
        <dbReference type="EMBL" id="AHI53313.1"/>
    </source>
</evidence>
<organism evidence="2 3">
    <name type="scientific">Spiroplasma culicicola AES-1</name>
    <dbReference type="NCBI Taxonomy" id="1276246"/>
    <lineage>
        <taxon>Bacteria</taxon>
        <taxon>Bacillati</taxon>
        <taxon>Mycoplasmatota</taxon>
        <taxon>Mollicutes</taxon>
        <taxon>Entomoplasmatales</taxon>
        <taxon>Spiroplasmataceae</taxon>
        <taxon>Spiroplasma</taxon>
    </lineage>
</organism>
<protein>
    <recommendedName>
        <fullName evidence="1">Cytosolic endo-beta-N-acetylglucosaminidase TIM barrel domain-containing protein</fullName>
    </recommendedName>
</protein>
<dbReference type="PROSITE" id="PS51257">
    <property type="entry name" value="PROKAR_LIPOPROTEIN"/>
    <property type="match status" value="1"/>
</dbReference>
<dbReference type="AlphaFoldDB" id="W6A849"/>
<dbReference type="eggNOG" id="COG4724">
    <property type="taxonomic scope" value="Bacteria"/>
</dbReference>
<dbReference type="EMBL" id="CP006681">
    <property type="protein sequence ID" value="AHI53313.1"/>
    <property type="molecule type" value="Genomic_DNA"/>
</dbReference>
<sequence>MKKLLKLILAQSIVLTSTLTVISCNIGTVSSRPYLSSLPDYDWVNDPSGDGYEYIFDSSDMQLKENDLKNIEMININQFNSGNIDDIFNYDNYSTGYKTKNAIKKQGVTGAPIVKTYRPNGNMWSDYGISSASRRYEYINSVLDWNNNDLDSEYNVATTDLKNRNFVARSSTSDQQGQVFYNRLQNKPNSNSSIVGSKKPYNAVPASFSYIHNLVGWGSTYSNLGWMSPPHADLTEQLHKNGIPSYGLLYLSGWEDVTKEKLKTMFELDAEGNFKIVDVLIEQCLKFNFDGWFINDEANGGGPNGSVINQEDMYKIINQFNKKATEIKKEQNKSLNIIYYKNRNSVDLSGSLGGDPTTTLKAIDGTTTGFGENSVNNTLFQMDFNRQYPGYEKQFFDLKADLGPTFKNRIYAMFNEEKNNLGIGNNDLRKYLYKLKNVYGDQNYEMSFDLSEDPAYSLTSYDSNSATHRYANDIFNYLESKNKLFSSKDKTINNWLKANIISNQYSIYQFSGYNGYLSNGDTGYEQFWQNYNEETNEKEFEDIVWNTLKDNSYSNDVSLLDVIAFDPRIDLQSLKPNNQIDFEKNPQYIFNKESGKYDYSYGIGNLFKEMTVITDTSLDENSWNEQKVDFDELTTNFSTGVGTQFVSRNEEGQIESSFKNYPWSNARISDVAPTFQWDFSKDTVSQNSIKTLTNDGIEYRSKITDNGQLNVYYDYYDVYKKGNSLSIGNGYDFNKNEGKVKEGIWEQGTYKLNLMGANLQENNYDISFVVKSSDTNNIAEQTKIMVTTQNGDVKVLDSKTKELADNWVRISANANELENINANNRISKIGLQIDNSIGENNFKFNIGEFAIKNNSNKYKEEDVDFDITAFSSDFTIKRKGSYNTNLRFSWEVNGSSAIDYYEIYIFYNEKWYRIGETTQNRYFLHNIDLNENSKIGIMPKFKNNDIKKLFISKN</sequence>
<dbReference type="GO" id="GO:0005737">
    <property type="term" value="C:cytoplasm"/>
    <property type="evidence" value="ECO:0007669"/>
    <property type="project" value="InterPro"/>
</dbReference>
<gene>
    <name evidence="2" type="ORF">SCULI_v1c09730</name>
</gene>
<proteinExistence type="predicted"/>
<dbReference type="STRING" id="1276246.SCULI_v1c09730"/>
<name>W6A849_9MOLU</name>
<reference evidence="2 3" key="1">
    <citation type="journal article" date="2014" name="Genome Biol. Evol.">
        <title>Molecular evolution of the substrate utilization strategies and putative virulence factors in mosquito-associated Spiroplasma species.</title>
        <authorList>
            <person name="Chang T.H."/>
            <person name="Lo W.S."/>
            <person name="Ku C."/>
            <person name="Chen L.L."/>
            <person name="Kuo C.H."/>
        </authorList>
    </citation>
    <scope>NUCLEOTIDE SEQUENCE [LARGE SCALE GENOMIC DNA]</scope>
    <source>
        <strain evidence="2">AES-1</strain>
    </source>
</reference>
<dbReference type="GO" id="GO:0033925">
    <property type="term" value="F:mannosyl-glycoprotein endo-beta-N-acetylglucosaminidase activity"/>
    <property type="evidence" value="ECO:0007669"/>
    <property type="project" value="InterPro"/>
</dbReference>
<dbReference type="Pfam" id="PF03644">
    <property type="entry name" value="Glyco_hydro_85"/>
    <property type="match status" value="1"/>
</dbReference>
<dbReference type="Gene3D" id="3.20.20.80">
    <property type="entry name" value="Glycosidases"/>
    <property type="match status" value="1"/>
</dbReference>
<keyword evidence="3" id="KW-1185">Reference proteome</keyword>
<dbReference type="Proteomes" id="UP000019267">
    <property type="component" value="Chromosome"/>
</dbReference>
<feature type="domain" description="Cytosolic endo-beta-N-acetylglucosaminidase TIM barrel" evidence="1">
    <location>
        <begin position="208"/>
        <end position="341"/>
    </location>
</feature>
<evidence type="ECO:0000313" key="3">
    <source>
        <dbReference type="Proteomes" id="UP000019267"/>
    </source>
</evidence>
<dbReference type="Gene3D" id="2.60.120.260">
    <property type="entry name" value="Galactose-binding domain-like"/>
    <property type="match status" value="1"/>
</dbReference>
<dbReference type="RefSeq" id="WP_025363535.1">
    <property type="nucleotide sequence ID" value="NZ_CP006681.1"/>
</dbReference>
<accession>W6A849</accession>
<dbReference type="OrthoDB" id="1089471at2"/>
<dbReference type="HOGENOM" id="CLU_315656_0_0_14"/>
<dbReference type="InterPro" id="IPR005201">
    <property type="entry name" value="TIM_ENGase"/>
</dbReference>
<evidence type="ECO:0000259" key="1">
    <source>
        <dbReference type="Pfam" id="PF03644"/>
    </source>
</evidence>